<organism evidence="1 2">
    <name type="scientific">Candidatus Lloydbacteria bacterium RIFCSPLOWO2_01_FULL_50_20</name>
    <dbReference type="NCBI Taxonomy" id="1798665"/>
    <lineage>
        <taxon>Bacteria</taxon>
        <taxon>Candidatus Lloydiibacteriota</taxon>
    </lineage>
</organism>
<accession>A0A1G2DIC2</accession>
<sequence>MLSLYDAARCNELILHIRDRLMDNEHIDVVPRHLYLHKNGTWSQRYEMTGCDIGTPDIEKLLWNFVFATSGIEISPEQLKSKGPLVLGELLNSLEETLFRLQSIQTA</sequence>
<gene>
    <name evidence="1" type="ORF">A2942_03240</name>
</gene>
<comment type="caution">
    <text evidence="1">The sequence shown here is derived from an EMBL/GenBank/DDBJ whole genome shotgun (WGS) entry which is preliminary data.</text>
</comment>
<evidence type="ECO:0000313" key="2">
    <source>
        <dbReference type="Proteomes" id="UP000178534"/>
    </source>
</evidence>
<evidence type="ECO:0000313" key="1">
    <source>
        <dbReference type="EMBL" id="OGZ13349.1"/>
    </source>
</evidence>
<dbReference type="Proteomes" id="UP000178534">
    <property type="component" value="Unassembled WGS sequence"/>
</dbReference>
<dbReference type="EMBL" id="MHLP01000008">
    <property type="protein sequence ID" value="OGZ13349.1"/>
    <property type="molecule type" value="Genomic_DNA"/>
</dbReference>
<protein>
    <submittedName>
        <fullName evidence="1">Uncharacterized protein</fullName>
    </submittedName>
</protein>
<dbReference type="STRING" id="1798665.A2942_03240"/>
<name>A0A1G2DIC2_9BACT</name>
<reference evidence="1 2" key="1">
    <citation type="journal article" date="2016" name="Nat. Commun.">
        <title>Thousands of microbial genomes shed light on interconnected biogeochemical processes in an aquifer system.</title>
        <authorList>
            <person name="Anantharaman K."/>
            <person name="Brown C.T."/>
            <person name="Hug L.A."/>
            <person name="Sharon I."/>
            <person name="Castelle C.J."/>
            <person name="Probst A.J."/>
            <person name="Thomas B.C."/>
            <person name="Singh A."/>
            <person name="Wilkins M.J."/>
            <person name="Karaoz U."/>
            <person name="Brodie E.L."/>
            <person name="Williams K.H."/>
            <person name="Hubbard S.S."/>
            <person name="Banfield J.F."/>
        </authorList>
    </citation>
    <scope>NUCLEOTIDE SEQUENCE [LARGE SCALE GENOMIC DNA]</scope>
</reference>
<dbReference type="AlphaFoldDB" id="A0A1G2DIC2"/>
<proteinExistence type="predicted"/>